<gene>
    <name evidence="3" type="ORF">L484_027192</name>
</gene>
<feature type="compositionally biased region" description="Basic and acidic residues" evidence="1">
    <location>
        <begin position="117"/>
        <end position="155"/>
    </location>
</feature>
<dbReference type="AlphaFoldDB" id="W9SQC3"/>
<organism evidence="3 4">
    <name type="scientific">Morus notabilis</name>
    <dbReference type="NCBI Taxonomy" id="981085"/>
    <lineage>
        <taxon>Eukaryota</taxon>
        <taxon>Viridiplantae</taxon>
        <taxon>Streptophyta</taxon>
        <taxon>Embryophyta</taxon>
        <taxon>Tracheophyta</taxon>
        <taxon>Spermatophyta</taxon>
        <taxon>Magnoliopsida</taxon>
        <taxon>eudicotyledons</taxon>
        <taxon>Gunneridae</taxon>
        <taxon>Pentapetalae</taxon>
        <taxon>rosids</taxon>
        <taxon>fabids</taxon>
        <taxon>Rosales</taxon>
        <taxon>Moraceae</taxon>
        <taxon>Moreae</taxon>
        <taxon>Morus</taxon>
    </lineage>
</organism>
<feature type="transmembrane region" description="Helical" evidence="2">
    <location>
        <begin position="26"/>
        <end position="42"/>
    </location>
</feature>
<reference evidence="4" key="1">
    <citation type="submission" date="2013-01" db="EMBL/GenBank/DDBJ databases">
        <title>Draft Genome Sequence of a Mulberry Tree, Morus notabilis C.K. Schneid.</title>
        <authorList>
            <person name="He N."/>
            <person name="Zhao S."/>
        </authorList>
    </citation>
    <scope>NUCLEOTIDE SEQUENCE</scope>
</reference>
<keyword evidence="2" id="KW-1133">Transmembrane helix</keyword>
<keyword evidence="4" id="KW-1185">Reference proteome</keyword>
<keyword evidence="2" id="KW-0812">Transmembrane</keyword>
<accession>W9SQC3</accession>
<name>W9SQC3_9ROSA</name>
<feature type="region of interest" description="Disordered" evidence="1">
    <location>
        <begin position="111"/>
        <end position="173"/>
    </location>
</feature>
<evidence type="ECO:0000313" key="3">
    <source>
        <dbReference type="EMBL" id="EXC20635.1"/>
    </source>
</evidence>
<proteinExistence type="predicted"/>
<protein>
    <submittedName>
        <fullName evidence="3">Uncharacterized protein</fullName>
    </submittedName>
</protein>
<sequence>MMHHLLVSKDLVCHYSERYNRERHNTIFYTLVYVLYLPLLFPPTRKTQHHLFFPIRNKETTTKTSVLITNIHNRSQQSRFQEQQLSEIRNTCFVFREVRWTEKRRSEKRRFGGLRSGGEESEKRRSDGLRIGGEESEKRRSGGLRSGREKSEKRRSGGLRSGGEESEKRWSGGLRSGRWIEKRRRGE</sequence>
<evidence type="ECO:0000256" key="1">
    <source>
        <dbReference type="SAM" id="MobiDB-lite"/>
    </source>
</evidence>
<dbReference type="EMBL" id="KE345919">
    <property type="protein sequence ID" value="EXC20635.1"/>
    <property type="molecule type" value="Genomic_DNA"/>
</dbReference>
<dbReference type="Proteomes" id="UP000030645">
    <property type="component" value="Unassembled WGS sequence"/>
</dbReference>
<keyword evidence="2" id="KW-0472">Membrane</keyword>
<evidence type="ECO:0000256" key="2">
    <source>
        <dbReference type="SAM" id="Phobius"/>
    </source>
</evidence>
<evidence type="ECO:0000313" key="4">
    <source>
        <dbReference type="Proteomes" id="UP000030645"/>
    </source>
</evidence>